<accession>A0AA96RCV3</accession>
<dbReference type="RefSeq" id="WP_315604691.1">
    <property type="nucleotide sequence ID" value="NZ_CP130318.1"/>
</dbReference>
<sequence>MKTISQDPVVQTSMLIRRPVGEVFEAFVNPEVTTKFWYTRSSGRMEAGKRIKWYWDMYGAAADVDVVAVEPDKRIRIEWDEGVGVEWDFTPRSPEETMVTITNSGFHGNGDEVVAQAVDSMQGFTMVLCGLKAYLEHNVILNLVADKAPDAHVTG</sequence>
<proteinExistence type="inferred from homology"/>
<evidence type="ECO:0000256" key="1">
    <source>
        <dbReference type="ARBA" id="ARBA00006817"/>
    </source>
</evidence>
<reference evidence="3 4" key="1">
    <citation type="submission" date="2022-02" db="EMBL/GenBank/DDBJ databases">
        <title>Paenibacillus sp. MBLB1776 Whole Genome Shotgun Sequencing.</title>
        <authorList>
            <person name="Hwang C.Y."/>
            <person name="Cho E.-S."/>
            <person name="Seo M.-J."/>
        </authorList>
    </citation>
    <scope>NUCLEOTIDE SEQUENCE [LARGE SCALE GENOMIC DNA]</scope>
    <source>
        <strain evidence="3 4">MBLB1776</strain>
    </source>
</reference>
<organism evidence="3 4">
    <name type="scientific">Paenibacillus aurantius</name>
    <dbReference type="NCBI Taxonomy" id="2918900"/>
    <lineage>
        <taxon>Bacteria</taxon>
        <taxon>Bacillati</taxon>
        <taxon>Bacillota</taxon>
        <taxon>Bacilli</taxon>
        <taxon>Bacillales</taxon>
        <taxon>Paenibacillaceae</taxon>
        <taxon>Paenibacillus</taxon>
    </lineage>
</organism>
<dbReference type="CDD" id="cd08901">
    <property type="entry name" value="SRPBCC_CalC_Aha1-like_8"/>
    <property type="match status" value="1"/>
</dbReference>
<dbReference type="SUPFAM" id="SSF55961">
    <property type="entry name" value="Bet v1-like"/>
    <property type="match status" value="1"/>
</dbReference>
<protein>
    <submittedName>
        <fullName evidence="3">SRPBCC family protein</fullName>
    </submittedName>
</protein>
<evidence type="ECO:0000313" key="4">
    <source>
        <dbReference type="Proteomes" id="UP001305702"/>
    </source>
</evidence>
<dbReference type="InterPro" id="IPR013538">
    <property type="entry name" value="ASHA1/2-like_C"/>
</dbReference>
<dbReference type="Gene3D" id="3.30.530.20">
    <property type="match status" value="1"/>
</dbReference>
<evidence type="ECO:0000313" key="3">
    <source>
        <dbReference type="EMBL" id="WNQ10915.1"/>
    </source>
</evidence>
<name>A0AA96RCV3_9BACL</name>
<feature type="domain" description="Activator of Hsp90 ATPase homologue 1/2-like C-terminal" evidence="2">
    <location>
        <begin position="19"/>
        <end position="136"/>
    </location>
</feature>
<gene>
    <name evidence="3" type="ORF">MJA45_25415</name>
</gene>
<dbReference type="InterPro" id="IPR023393">
    <property type="entry name" value="START-like_dom_sf"/>
</dbReference>
<dbReference type="Proteomes" id="UP001305702">
    <property type="component" value="Chromosome"/>
</dbReference>
<dbReference type="Pfam" id="PF08327">
    <property type="entry name" value="AHSA1"/>
    <property type="match status" value="1"/>
</dbReference>
<keyword evidence="4" id="KW-1185">Reference proteome</keyword>
<dbReference type="KEGG" id="paun:MJA45_25415"/>
<comment type="similarity">
    <text evidence="1">Belongs to the AHA1 family.</text>
</comment>
<evidence type="ECO:0000259" key="2">
    <source>
        <dbReference type="Pfam" id="PF08327"/>
    </source>
</evidence>
<dbReference type="EMBL" id="CP130318">
    <property type="protein sequence ID" value="WNQ10915.1"/>
    <property type="molecule type" value="Genomic_DNA"/>
</dbReference>
<dbReference type="AlphaFoldDB" id="A0AA96RCV3"/>